<feature type="compositionally biased region" description="Basic and acidic residues" evidence="9">
    <location>
        <begin position="48"/>
        <end position="69"/>
    </location>
</feature>
<comment type="similarity">
    <text evidence="6">Belongs to the even-skipped homeobox family.</text>
</comment>
<evidence type="ECO:0000256" key="3">
    <source>
        <dbReference type="ARBA" id="ARBA00023125"/>
    </source>
</evidence>
<evidence type="ECO:0000313" key="11">
    <source>
        <dbReference type="EMBL" id="KAG7316861.1"/>
    </source>
</evidence>
<reference evidence="11 12" key="1">
    <citation type="submission" date="2021-06" db="EMBL/GenBank/DDBJ databases">
        <title>Chromosome-level genome assembly of the red-tail catfish (Hemibagrus wyckioides).</title>
        <authorList>
            <person name="Shao F."/>
        </authorList>
    </citation>
    <scope>NUCLEOTIDE SEQUENCE [LARGE SCALE GENOMIC DNA]</scope>
    <source>
        <strain evidence="11">EC202008001</strain>
        <tissue evidence="11">Blood</tissue>
    </source>
</reference>
<dbReference type="Proteomes" id="UP000824219">
    <property type="component" value="Linkage Group LG24"/>
</dbReference>
<evidence type="ECO:0000259" key="10">
    <source>
        <dbReference type="PROSITE" id="PS50071"/>
    </source>
</evidence>
<dbReference type="FunFam" id="1.10.10.60:FF:000256">
    <property type="entry name" value="Even-skipped homeobox 1"/>
    <property type="match status" value="1"/>
</dbReference>
<gene>
    <name evidence="11" type="ORF">KOW79_019159</name>
</gene>
<evidence type="ECO:0000256" key="9">
    <source>
        <dbReference type="SAM" id="MobiDB-lite"/>
    </source>
</evidence>
<dbReference type="GO" id="GO:0000978">
    <property type="term" value="F:RNA polymerase II cis-regulatory region sequence-specific DNA binding"/>
    <property type="evidence" value="ECO:0007669"/>
    <property type="project" value="TreeGrafter"/>
</dbReference>
<evidence type="ECO:0000313" key="12">
    <source>
        <dbReference type="Proteomes" id="UP000824219"/>
    </source>
</evidence>
<feature type="compositionally biased region" description="Polar residues" evidence="9">
    <location>
        <begin position="117"/>
        <end position="127"/>
    </location>
</feature>
<evidence type="ECO:0000256" key="6">
    <source>
        <dbReference type="ARBA" id="ARBA00038449"/>
    </source>
</evidence>
<accession>A0A9D3N680</accession>
<evidence type="ECO:0000256" key="4">
    <source>
        <dbReference type="ARBA" id="ARBA00023155"/>
    </source>
</evidence>
<dbReference type="Gene3D" id="1.10.10.60">
    <property type="entry name" value="Homeodomain-like"/>
    <property type="match status" value="1"/>
</dbReference>
<evidence type="ECO:0000256" key="2">
    <source>
        <dbReference type="ARBA" id="ARBA00022473"/>
    </source>
</evidence>
<dbReference type="InterPro" id="IPR009057">
    <property type="entry name" value="Homeodomain-like_sf"/>
</dbReference>
<dbReference type="InterPro" id="IPR017970">
    <property type="entry name" value="Homeobox_CS"/>
</dbReference>
<keyword evidence="3 7" id="KW-0238">DNA-binding</keyword>
<dbReference type="OrthoDB" id="6159439at2759"/>
<evidence type="ECO:0000256" key="7">
    <source>
        <dbReference type="PROSITE-ProRule" id="PRU00108"/>
    </source>
</evidence>
<dbReference type="Pfam" id="PF00046">
    <property type="entry name" value="Homeodomain"/>
    <property type="match status" value="1"/>
</dbReference>
<keyword evidence="4 7" id="KW-0371">Homeobox</keyword>
<dbReference type="SMART" id="SM00389">
    <property type="entry name" value="HOX"/>
    <property type="match status" value="1"/>
</dbReference>
<sequence length="366" mass="40391">MESRKDGLIRTEGGHTGTLGSNFSEVAGDHQDKAARRNCTIPDCLPYSRDRADETRKDAQSGNFKEMRHTSKPCAQEQELSDLPKKEVSSSDGESDFYDGTDASCTPERMDYHNAQGRESPSLSSESTVDEAKVSTCPGGLSYGSDQMRRYRTAFTREQIARLEKEFYRENYVSRPRRCELAAALNLPETTIKVWFQNRRMKDKRQRLAMTWPHPADPAFYSYMVSHAGNLPYSFSSHLPVAYYSPLSSMAGGSATGAGAPAFANPLRSLDTFRLLSHPYPRPDLLCAFRHPSLYASAGHVLGPGGSACSCLACQSNGTAQRSPTNADVTCSSTSRDDTFLMFSPAFLSKSPSVSVDQREQVPLTR</sequence>
<dbReference type="EMBL" id="JAHKSW010000024">
    <property type="protein sequence ID" value="KAG7316861.1"/>
    <property type="molecule type" value="Genomic_DNA"/>
</dbReference>
<dbReference type="PANTHER" id="PTHR46294">
    <property type="entry name" value="SEGMENTATION PROTEIN EVEN-SKIPPED"/>
    <property type="match status" value="1"/>
</dbReference>
<dbReference type="CDD" id="cd00086">
    <property type="entry name" value="homeodomain"/>
    <property type="match status" value="1"/>
</dbReference>
<dbReference type="PRINTS" id="PR00024">
    <property type="entry name" value="HOMEOBOX"/>
</dbReference>
<dbReference type="InterPro" id="IPR020479">
    <property type="entry name" value="HD_metazoa"/>
</dbReference>
<dbReference type="AlphaFoldDB" id="A0A9D3N680"/>
<keyword evidence="12" id="KW-1185">Reference proteome</keyword>
<dbReference type="PANTHER" id="PTHR46294:SF2">
    <property type="entry name" value="HOMEOBOX EVEN-SKIPPED HOMOLOG PROTEIN 1"/>
    <property type="match status" value="1"/>
</dbReference>
<dbReference type="PROSITE" id="PS00027">
    <property type="entry name" value="HOMEOBOX_1"/>
    <property type="match status" value="1"/>
</dbReference>
<dbReference type="InterPro" id="IPR001356">
    <property type="entry name" value="HD"/>
</dbReference>
<feature type="DNA-binding region" description="Homeobox" evidence="7">
    <location>
        <begin position="148"/>
        <end position="207"/>
    </location>
</feature>
<organism evidence="11 12">
    <name type="scientific">Hemibagrus wyckioides</name>
    <dbReference type="NCBI Taxonomy" id="337641"/>
    <lineage>
        <taxon>Eukaryota</taxon>
        <taxon>Metazoa</taxon>
        <taxon>Chordata</taxon>
        <taxon>Craniata</taxon>
        <taxon>Vertebrata</taxon>
        <taxon>Euteleostomi</taxon>
        <taxon>Actinopterygii</taxon>
        <taxon>Neopterygii</taxon>
        <taxon>Teleostei</taxon>
        <taxon>Ostariophysi</taxon>
        <taxon>Siluriformes</taxon>
        <taxon>Bagridae</taxon>
        <taxon>Hemibagrus</taxon>
    </lineage>
</organism>
<dbReference type="PROSITE" id="PS50071">
    <property type="entry name" value="HOMEOBOX_2"/>
    <property type="match status" value="1"/>
</dbReference>
<evidence type="ECO:0000256" key="1">
    <source>
        <dbReference type="ARBA" id="ARBA00004123"/>
    </source>
</evidence>
<comment type="caution">
    <text evidence="11">The sequence shown here is derived from an EMBL/GenBank/DDBJ whole genome shotgun (WGS) entry which is preliminary data.</text>
</comment>
<evidence type="ECO:0000256" key="5">
    <source>
        <dbReference type="ARBA" id="ARBA00023242"/>
    </source>
</evidence>
<dbReference type="GO" id="GO:0005634">
    <property type="term" value="C:nucleus"/>
    <property type="evidence" value="ECO:0007669"/>
    <property type="project" value="UniProtKB-SubCell"/>
</dbReference>
<comment type="subcellular location">
    <subcellularLocation>
        <location evidence="1 7 8">Nucleus</location>
    </subcellularLocation>
</comment>
<dbReference type="GO" id="GO:0000981">
    <property type="term" value="F:DNA-binding transcription factor activity, RNA polymerase II-specific"/>
    <property type="evidence" value="ECO:0007669"/>
    <property type="project" value="InterPro"/>
</dbReference>
<feature type="compositionally biased region" description="Basic and acidic residues" evidence="9">
    <location>
        <begin position="1"/>
        <end position="13"/>
    </location>
</feature>
<name>A0A9D3N680_9TELE</name>
<protein>
    <recommendedName>
        <fullName evidence="10">Homeobox domain-containing protein</fullName>
    </recommendedName>
</protein>
<evidence type="ECO:0000256" key="8">
    <source>
        <dbReference type="RuleBase" id="RU000682"/>
    </source>
</evidence>
<feature type="region of interest" description="Disordered" evidence="9">
    <location>
        <begin position="1"/>
        <end position="138"/>
    </location>
</feature>
<proteinExistence type="inferred from homology"/>
<dbReference type="InterPro" id="IPR052002">
    <property type="entry name" value="Even-skipped_HD"/>
</dbReference>
<keyword evidence="2" id="KW-0217">Developmental protein</keyword>
<dbReference type="SUPFAM" id="SSF46689">
    <property type="entry name" value="Homeodomain-like"/>
    <property type="match status" value="1"/>
</dbReference>
<feature type="domain" description="Homeobox" evidence="10">
    <location>
        <begin position="146"/>
        <end position="206"/>
    </location>
</feature>
<keyword evidence="5 7" id="KW-0539">Nucleus</keyword>